<dbReference type="EC" id="7.1.1.1" evidence="1"/>
<evidence type="ECO:0000256" key="3">
    <source>
        <dbReference type="ARBA" id="ARBA00022857"/>
    </source>
</evidence>
<evidence type="ECO:0000259" key="7">
    <source>
        <dbReference type="SMART" id="SM01002"/>
    </source>
</evidence>
<dbReference type="SUPFAM" id="SSF52283">
    <property type="entry name" value="Formate/glycerate dehydrogenase catalytic domain-like"/>
    <property type="match status" value="1"/>
</dbReference>
<dbReference type="Gene3D" id="3.40.50.720">
    <property type="entry name" value="NAD(P)-binding Rossmann-like Domain"/>
    <property type="match status" value="2"/>
</dbReference>
<dbReference type="Pfam" id="PF01262">
    <property type="entry name" value="AlaDh_PNT_C"/>
    <property type="match status" value="1"/>
</dbReference>
<dbReference type="CDD" id="cd05304">
    <property type="entry name" value="Rubrum_tdh"/>
    <property type="match status" value="1"/>
</dbReference>
<name>A0A381YZV9_9ZZZZ</name>
<gene>
    <name evidence="9" type="ORF">METZ01_LOCUS135055</name>
</gene>
<evidence type="ECO:0000256" key="5">
    <source>
        <dbReference type="ARBA" id="ARBA00023027"/>
    </source>
</evidence>
<protein>
    <recommendedName>
        <fullName evidence="1">proton-translocating NAD(P)(+) transhydrogenase</fullName>
        <ecNumber evidence="1">7.1.1.1</ecNumber>
    </recommendedName>
</protein>
<proteinExistence type="predicted"/>
<evidence type="ECO:0000256" key="6">
    <source>
        <dbReference type="ARBA" id="ARBA00048202"/>
    </source>
</evidence>
<keyword evidence="4" id="KW-1278">Translocase</keyword>
<evidence type="ECO:0000256" key="1">
    <source>
        <dbReference type="ARBA" id="ARBA00012943"/>
    </source>
</evidence>
<evidence type="ECO:0000259" key="8">
    <source>
        <dbReference type="SMART" id="SM01003"/>
    </source>
</evidence>
<dbReference type="GO" id="GO:0005886">
    <property type="term" value="C:plasma membrane"/>
    <property type="evidence" value="ECO:0007669"/>
    <property type="project" value="TreeGrafter"/>
</dbReference>
<dbReference type="PANTHER" id="PTHR10160:SF19">
    <property type="entry name" value="PROTON-TRANSLOCATING NAD(P)(+) TRANSHYDROGENASE"/>
    <property type="match status" value="1"/>
</dbReference>
<dbReference type="PROSITE" id="PS00837">
    <property type="entry name" value="ALADH_PNT_2"/>
    <property type="match status" value="1"/>
</dbReference>
<dbReference type="NCBIfam" id="NF006942">
    <property type="entry name" value="PRK09424.1"/>
    <property type="match status" value="1"/>
</dbReference>
<dbReference type="GO" id="GO:0016491">
    <property type="term" value="F:oxidoreductase activity"/>
    <property type="evidence" value="ECO:0007669"/>
    <property type="project" value="InterPro"/>
</dbReference>
<dbReference type="GO" id="GO:0006740">
    <property type="term" value="P:NADPH regeneration"/>
    <property type="evidence" value="ECO:0007669"/>
    <property type="project" value="TreeGrafter"/>
</dbReference>
<dbReference type="GO" id="GO:0050661">
    <property type="term" value="F:NADP binding"/>
    <property type="evidence" value="ECO:0007669"/>
    <property type="project" value="TreeGrafter"/>
</dbReference>
<keyword evidence="3" id="KW-0521">NADP</keyword>
<evidence type="ECO:0000256" key="2">
    <source>
        <dbReference type="ARBA" id="ARBA00022741"/>
    </source>
</evidence>
<keyword evidence="5" id="KW-0520">NAD</keyword>
<dbReference type="AlphaFoldDB" id="A0A381YZV9"/>
<dbReference type="InterPro" id="IPR007886">
    <property type="entry name" value="AlaDH/PNT_N"/>
</dbReference>
<dbReference type="InterPro" id="IPR036291">
    <property type="entry name" value="NAD(P)-bd_dom_sf"/>
</dbReference>
<comment type="catalytic activity">
    <reaction evidence="6">
        <text>NAD(+) + NADPH + H(+)(in) = NADH + NADP(+) + H(+)(out)</text>
        <dbReference type="Rhea" id="RHEA:47992"/>
        <dbReference type="ChEBI" id="CHEBI:15378"/>
        <dbReference type="ChEBI" id="CHEBI:57540"/>
        <dbReference type="ChEBI" id="CHEBI:57783"/>
        <dbReference type="ChEBI" id="CHEBI:57945"/>
        <dbReference type="ChEBI" id="CHEBI:58349"/>
        <dbReference type="EC" id="7.1.1.1"/>
    </reaction>
</comment>
<evidence type="ECO:0000313" key="9">
    <source>
        <dbReference type="EMBL" id="SVA82201.1"/>
    </source>
</evidence>
<dbReference type="GO" id="GO:0008750">
    <property type="term" value="F:proton-translocating NAD(P)+ transhydrogenase activity"/>
    <property type="evidence" value="ECO:0007669"/>
    <property type="project" value="UniProtKB-EC"/>
</dbReference>
<accession>A0A381YZV9</accession>
<evidence type="ECO:0000256" key="4">
    <source>
        <dbReference type="ARBA" id="ARBA00022967"/>
    </source>
</evidence>
<dbReference type="EMBL" id="UINC01019419">
    <property type="protein sequence ID" value="SVA82201.1"/>
    <property type="molecule type" value="Genomic_DNA"/>
</dbReference>
<dbReference type="SMART" id="SM01002">
    <property type="entry name" value="AlaDh_PNT_C"/>
    <property type="match status" value="1"/>
</dbReference>
<dbReference type="InterPro" id="IPR007698">
    <property type="entry name" value="AlaDH/PNT_NAD(H)-bd"/>
</dbReference>
<organism evidence="9">
    <name type="scientific">marine metagenome</name>
    <dbReference type="NCBI Taxonomy" id="408172"/>
    <lineage>
        <taxon>unclassified sequences</taxon>
        <taxon>metagenomes</taxon>
        <taxon>ecological metagenomes</taxon>
    </lineage>
</organism>
<feature type="domain" description="Alanine dehydrogenase/pyridine nucleotide transhydrogenase N-terminal" evidence="8">
    <location>
        <begin position="4"/>
        <end position="139"/>
    </location>
</feature>
<sequence length="362" mass="39766">MKIGSISENKQFEKRIAITPEIAKKYINLGFEVNLVTNYGSHLGFNDNQYRDLGVKIISDEKELIHNSDLIIQLNLLENEKIALIKKNQTLVGIFNPYKNKEKIDLLSKNKINVFSLELLPRISRAQSMDILSSQANLAGYKAVIESFASFEKAIPMMMTAAGTIPAAKVLVVGAGVAGLQAIATAKRMGAIVFATDVRMASKEQVESLGGKFLTIEGAENLETEGGYAKEASEDFKKKQEKLLGETLKKIDIVICTALIPGKKAPIIIKDTMIQNMQAGSVIYDLAAVQGGNTALTEVDKIVDKNGVKIMGERNILNKLPVSASNLYAKNVFNFISNLYDKDNKKLNINLEDEIIAKTLIK</sequence>
<dbReference type="SMART" id="SM01003">
    <property type="entry name" value="AlaDh_PNT_N"/>
    <property type="match status" value="1"/>
</dbReference>
<reference evidence="9" key="1">
    <citation type="submission" date="2018-05" db="EMBL/GenBank/DDBJ databases">
        <authorList>
            <person name="Lanie J.A."/>
            <person name="Ng W.-L."/>
            <person name="Kazmierczak K.M."/>
            <person name="Andrzejewski T.M."/>
            <person name="Davidsen T.M."/>
            <person name="Wayne K.J."/>
            <person name="Tettelin H."/>
            <person name="Glass J.I."/>
            <person name="Rusch D."/>
            <person name="Podicherti R."/>
            <person name="Tsui H.-C.T."/>
            <person name="Winkler M.E."/>
        </authorList>
    </citation>
    <scope>NUCLEOTIDE SEQUENCE</scope>
</reference>
<feature type="domain" description="Alanine dehydrogenase/pyridine nucleotide transhydrogenase NAD(H)-binding" evidence="7">
    <location>
        <begin position="148"/>
        <end position="312"/>
    </location>
</feature>
<dbReference type="InterPro" id="IPR008143">
    <property type="entry name" value="Ala_DH/PNT_CS2"/>
</dbReference>
<keyword evidence="2" id="KW-0547">Nucleotide-binding</keyword>
<dbReference type="Pfam" id="PF05222">
    <property type="entry name" value="AlaDh_PNT_N"/>
    <property type="match status" value="1"/>
</dbReference>
<dbReference type="PANTHER" id="PTHR10160">
    <property type="entry name" value="NAD(P) TRANSHYDROGENASE"/>
    <property type="match status" value="1"/>
</dbReference>
<dbReference type="SUPFAM" id="SSF51735">
    <property type="entry name" value="NAD(P)-binding Rossmann-fold domains"/>
    <property type="match status" value="1"/>
</dbReference>